<feature type="transmembrane region" description="Helical" evidence="2">
    <location>
        <begin position="62"/>
        <end position="79"/>
    </location>
</feature>
<accession>A0AAV5GDE5</accession>
<keyword evidence="5" id="KW-1185">Reference proteome</keyword>
<dbReference type="PANTHER" id="PTHR40465:SF1">
    <property type="entry name" value="DUF6534 DOMAIN-CONTAINING PROTEIN"/>
    <property type="match status" value="1"/>
</dbReference>
<feature type="domain" description="DUF6534" evidence="3">
    <location>
        <begin position="184"/>
        <end position="277"/>
    </location>
</feature>
<feature type="transmembrane region" description="Helical" evidence="2">
    <location>
        <begin position="178"/>
        <end position="197"/>
    </location>
</feature>
<feature type="transmembrane region" description="Helical" evidence="2">
    <location>
        <begin position="136"/>
        <end position="158"/>
    </location>
</feature>
<gene>
    <name evidence="4" type="ORF">Rhopal_000854-T1</name>
</gene>
<evidence type="ECO:0000256" key="1">
    <source>
        <dbReference type="SAM" id="MobiDB-lite"/>
    </source>
</evidence>
<dbReference type="Proteomes" id="UP001342314">
    <property type="component" value="Unassembled WGS sequence"/>
</dbReference>
<feature type="transmembrane region" description="Helical" evidence="2">
    <location>
        <begin position="108"/>
        <end position="129"/>
    </location>
</feature>
<feature type="compositionally biased region" description="Basic and acidic residues" evidence="1">
    <location>
        <begin position="428"/>
        <end position="444"/>
    </location>
</feature>
<evidence type="ECO:0000256" key="2">
    <source>
        <dbReference type="SAM" id="Phobius"/>
    </source>
</evidence>
<feature type="region of interest" description="Disordered" evidence="1">
    <location>
        <begin position="367"/>
        <end position="402"/>
    </location>
</feature>
<dbReference type="PANTHER" id="PTHR40465">
    <property type="entry name" value="CHROMOSOME 1, WHOLE GENOME SHOTGUN SEQUENCE"/>
    <property type="match status" value="1"/>
</dbReference>
<sequence>MSVLVDDPSLDMMAVTARPEVALAVLGPYIVGMALQLLLDGFFLALFVAYKDRASHSRAVQAVSWVVLFLVLCCTGMAFEEIVDTAVSQARDSTSLLAGPPQSNVSPILAGATGAVCQGFLMVRAALLIPTKAYRIAFYVFTTSTILLGLVGSLLFASEGFFATQDRAFPLTYFSAQAIWQWASAAADLLVSLALAYTLHQRIAGFNKRTDGLLKKLIVISLQTAAYTSVFAIVGAALSSAHERSQSIYTSTIAFTFWLPLAPLHAISLRTTLSTRRVIQNELGGHSSVGTQPHTAPTSAQLAALRDDYGDNDAAFEASRLRAAETEALAAESASRRAGGGGKSFGGGIGSRLCDLRMGGARRVGAGAGVSRSSVRLSSHGAANGRGSTTSTATTTSQRVPLEVKVEREEEVSYDVADAYDDEYDSTEATRSRRISEWRADRAV</sequence>
<dbReference type="AlphaFoldDB" id="A0AAV5GDE5"/>
<feature type="compositionally biased region" description="Low complexity" evidence="1">
    <location>
        <begin position="367"/>
        <end position="397"/>
    </location>
</feature>
<keyword evidence="2" id="KW-1133">Transmembrane helix</keyword>
<feature type="region of interest" description="Disordered" evidence="1">
    <location>
        <begin position="425"/>
        <end position="444"/>
    </location>
</feature>
<evidence type="ECO:0000313" key="4">
    <source>
        <dbReference type="EMBL" id="GJN87899.1"/>
    </source>
</evidence>
<feature type="transmembrane region" description="Helical" evidence="2">
    <location>
        <begin position="247"/>
        <end position="267"/>
    </location>
</feature>
<name>A0AAV5GDE5_9BASI</name>
<comment type="caution">
    <text evidence="4">The sequence shown here is derived from an EMBL/GenBank/DDBJ whole genome shotgun (WGS) entry which is preliminary data.</text>
</comment>
<proteinExistence type="predicted"/>
<evidence type="ECO:0000313" key="5">
    <source>
        <dbReference type="Proteomes" id="UP001342314"/>
    </source>
</evidence>
<keyword evidence="2" id="KW-0812">Transmembrane</keyword>
<reference evidence="4 5" key="1">
    <citation type="submission" date="2021-12" db="EMBL/GenBank/DDBJ databases">
        <title>High titer production of polyol ester of fatty acids by Rhodotorula paludigena BS15 towards product separation-free biomass refinery.</title>
        <authorList>
            <person name="Mano J."/>
            <person name="Ono H."/>
            <person name="Tanaka T."/>
            <person name="Naito K."/>
            <person name="Sushida H."/>
            <person name="Ike M."/>
            <person name="Tokuyasu K."/>
            <person name="Kitaoka M."/>
        </authorList>
    </citation>
    <scope>NUCLEOTIDE SEQUENCE [LARGE SCALE GENOMIC DNA]</scope>
    <source>
        <strain evidence="4 5">BS15</strain>
    </source>
</reference>
<feature type="transmembrane region" description="Helical" evidence="2">
    <location>
        <begin position="217"/>
        <end position="241"/>
    </location>
</feature>
<dbReference type="Pfam" id="PF20152">
    <property type="entry name" value="DUF6534"/>
    <property type="match status" value="1"/>
</dbReference>
<protein>
    <recommendedName>
        <fullName evidence="3">DUF6534 domain-containing protein</fullName>
    </recommendedName>
</protein>
<feature type="transmembrane region" description="Helical" evidence="2">
    <location>
        <begin position="29"/>
        <end position="50"/>
    </location>
</feature>
<organism evidence="4 5">
    <name type="scientific">Rhodotorula paludigena</name>
    <dbReference type="NCBI Taxonomy" id="86838"/>
    <lineage>
        <taxon>Eukaryota</taxon>
        <taxon>Fungi</taxon>
        <taxon>Dikarya</taxon>
        <taxon>Basidiomycota</taxon>
        <taxon>Pucciniomycotina</taxon>
        <taxon>Microbotryomycetes</taxon>
        <taxon>Sporidiobolales</taxon>
        <taxon>Sporidiobolaceae</taxon>
        <taxon>Rhodotorula</taxon>
    </lineage>
</organism>
<dbReference type="InterPro" id="IPR045339">
    <property type="entry name" value="DUF6534"/>
</dbReference>
<evidence type="ECO:0000259" key="3">
    <source>
        <dbReference type="Pfam" id="PF20152"/>
    </source>
</evidence>
<dbReference type="EMBL" id="BQKY01000002">
    <property type="protein sequence ID" value="GJN87899.1"/>
    <property type="molecule type" value="Genomic_DNA"/>
</dbReference>
<keyword evidence="2" id="KW-0472">Membrane</keyword>